<proteinExistence type="predicted"/>
<dbReference type="InterPro" id="IPR029063">
    <property type="entry name" value="SAM-dependent_MTases_sf"/>
</dbReference>
<dbReference type="AlphaFoldDB" id="A0A0F8Y7Q8"/>
<organism evidence="1">
    <name type="scientific">marine sediment metagenome</name>
    <dbReference type="NCBI Taxonomy" id="412755"/>
    <lineage>
        <taxon>unclassified sequences</taxon>
        <taxon>metagenomes</taxon>
        <taxon>ecological metagenomes</taxon>
    </lineage>
</organism>
<sequence>MFFQKNSQFTPLGIPSSHSWDALGAITAIIEQNDIFLFVELGVHKGGLASLLAMRARYRDFEYLGVELYLDDIEPVVKALVEETPRANLLFGDVFASPVFDFIARKIELSRRALIYCDDGDKPAEANKYSKILKMGDLLLVHDYPKEFSEEDVECTDLTRMKLHFLRDTRLVLFHR</sequence>
<dbReference type="SUPFAM" id="SSF53335">
    <property type="entry name" value="S-adenosyl-L-methionine-dependent methyltransferases"/>
    <property type="match status" value="1"/>
</dbReference>
<protein>
    <recommendedName>
        <fullName evidence="2">Rhamnosyl O-methyltransferase</fullName>
    </recommendedName>
</protein>
<evidence type="ECO:0008006" key="2">
    <source>
        <dbReference type="Google" id="ProtNLM"/>
    </source>
</evidence>
<reference evidence="1" key="1">
    <citation type="journal article" date="2015" name="Nature">
        <title>Complex archaea that bridge the gap between prokaryotes and eukaryotes.</title>
        <authorList>
            <person name="Spang A."/>
            <person name="Saw J.H."/>
            <person name="Jorgensen S.L."/>
            <person name="Zaremba-Niedzwiedzka K."/>
            <person name="Martijn J."/>
            <person name="Lind A.E."/>
            <person name="van Eijk R."/>
            <person name="Schleper C."/>
            <person name="Guy L."/>
            <person name="Ettema T.J."/>
        </authorList>
    </citation>
    <scope>NUCLEOTIDE SEQUENCE</scope>
</reference>
<gene>
    <name evidence="1" type="ORF">LCGC14_2853330</name>
</gene>
<dbReference type="EMBL" id="LAZR01054942">
    <property type="protein sequence ID" value="KKK77467.1"/>
    <property type="molecule type" value="Genomic_DNA"/>
</dbReference>
<dbReference type="Gene3D" id="3.40.50.150">
    <property type="entry name" value="Vaccinia Virus protein VP39"/>
    <property type="match status" value="1"/>
</dbReference>
<name>A0A0F8Y7Q8_9ZZZZ</name>
<comment type="caution">
    <text evidence="1">The sequence shown here is derived from an EMBL/GenBank/DDBJ whole genome shotgun (WGS) entry which is preliminary data.</text>
</comment>
<accession>A0A0F8Y7Q8</accession>
<evidence type="ECO:0000313" key="1">
    <source>
        <dbReference type="EMBL" id="KKK77467.1"/>
    </source>
</evidence>